<keyword evidence="4" id="KW-0493">Microtubule</keyword>
<dbReference type="PANTHER" id="PTHR45641:SF1">
    <property type="entry name" value="AAA+ ATPASE DOMAIN-CONTAINING PROTEIN"/>
    <property type="match status" value="1"/>
</dbReference>
<feature type="repeat" description="TPR" evidence="3">
    <location>
        <begin position="587"/>
        <end position="620"/>
    </location>
</feature>
<feature type="domain" description="ADP ribosyltransferase" evidence="5">
    <location>
        <begin position="234"/>
        <end position="396"/>
    </location>
</feature>
<feature type="repeat" description="TPR" evidence="3">
    <location>
        <begin position="545"/>
        <end position="578"/>
    </location>
</feature>
<comment type="subunit">
    <text evidence="4">Oligomeric complex composed of two heavy chains and two light chains.</text>
</comment>
<dbReference type="SUPFAM" id="SSF48452">
    <property type="entry name" value="TPR-like"/>
    <property type="match status" value="1"/>
</dbReference>
<name>A0A815GT88_ADIRI</name>
<evidence type="ECO:0000256" key="2">
    <source>
        <dbReference type="ARBA" id="ARBA00022803"/>
    </source>
</evidence>
<evidence type="ECO:0000256" key="4">
    <source>
        <dbReference type="RuleBase" id="RU367020"/>
    </source>
</evidence>
<dbReference type="Gene3D" id="1.25.40.10">
    <property type="entry name" value="Tetratricopeptide repeat domain"/>
    <property type="match status" value="2"/>
</dbReference>
<comment type="function">
    <text evidence="4">Kinesin is a microtubule-associated force-producing protein that play a role in organelle transport.</text>
</comment>
<feature type="repeat" description="TPR" evidence="3">
    <location>
        <begin position="461"/>
        <end position="494"/>
    </location>
</feature>
<keyword evidence="7" id="KW-1185">Reference proteome</keyword>
<evidence type="ECO:0000313" key="7">
    <source>
        <dbReference type="Proteomes" id="UP000663828"/>
    </source>
</evidence>
<dbReference type="SUPFAM" id="SSF81901">
    <property type="entry name" value="HCP-like"/>
    <property type="match status" value="1"/>
</dbReference>
<proteinExistence type="inferred from homology"/>
<accession>A0A815GT88</accession>
<evidence type="ECO:0000259" key="5">
    <source>
        <dbReference type="Pfam" id="PF03496"/>
    </source>
</evidence>
<dbReference type="GO" id="GO:0005874">
    <property type="term" value="C:microtubule"/>
    <property type="evidence" value="ECO:0007669"/>
    <property type="project" value="UniProtKB-UniRule"/>
</dbReference>
<dbReference type="PROSITE" id="PS51996">
    <property type="entry name" value="TR_MART"/>
    <property type="match status" value="1"/>
</dbReference>
<dbReference type="PANTHER" id="PTHR45641">
    <property type="entry name" value="TETRATRICOPEPTIDE REPEAT PROTEIN (AFU_ORTHOLOGUE AFUA_6G03870)"/>
    <property type="match status" value="1"/>
</dbReference>
<comment type="similarity">
    <text evidence="4">Belongs to the kinesin light chain family.</text>
</comment>
<dbReference type="Pfam" id="PF13424">
    <property type="entry name" value="TPR_12"/>
    <property type="match status" value="3"/>
</dbReference>
<gene>
    <name evidence="6" type="ORF">XAT740_LOCUS31137</name>
</gene>
<dbReference type="InterPro" id="IPR003540">
    <property type="entry name" value="ADP-ribosyltransferase"/>
</dbReference>
<feature type="repeat" description="TPR" evidence="3">
    <location>
        <begin position="629"/>
        <end position="662"/>
    </location>
</feature>
<feature type="repeat" description="TPR" evidence="3">
    <location>
        <begin position="503"/>
        <end position="536"/>
    </location>
</feature>
<keyword evidence="2 3" id="KW-0802">TPR repeat</keyword>
<protein>
    <recommendedName>
        <fullName evidence="4">Kinesin light chain</fullName>
    </recommendedName>
</protein>
<dbReference type="EMBL" id="CAJNOR010002817">
    <property type="protein sequence ID" value="CAF1344448.1"/>
    <property type="molecule type" value="Genomic_DNA"/>
</dbReference>
<dbReference type="InterPro" id="IPR011990">
    <property type="entry name" value="TPR-like_helical_dom_sf"/>
</dbReference>
<keyword evidence="4" id="KW-0963">Cytoplasm</keyword>
<dbReference type="InterPro" id="IPR019734">
    <property type="entry name" value="TPR_rpt"/>
</dbReference>
<reference evidence="6" key="1">
    <citation type="submission" date="2021-02" db="EMBL/GenBank/DDBJ databases">
        <authorList>
            <person name="Nowell W R."/>
        </authorList>
    </citation>
    <scope>NUCLEOTIDE SEQUENCE</scope>
</reference>
<dbReference type="Proteomes" id="UP000663828">
    <property type="component" value="Unassembled WGS sequence"/>
</dbReference>
<sequence length="726" mass="84048">MANEEQDNTHMREQTTATFQQTNLRSRINIQQAQDIVIVWLNTCIDTTSPDYQIAIAQLQNIVDEVYTFTDNDQCIDFILNNDKQTKICLIISELLGPHLVPCIHEISHIDSILVFCDNPNGHEQWAKKRFKVKGIFTEMTHICEHIKHIIRRYELNIIPMSFVAYGKRLDRLDPSFMYTQIIKEILLTIRFEDKHIKEFVDYYCDKFAENEIDRKKVKQLENEYHKHTPIWWYTSEGFPYSVLNRALRLVDGEVITLMGFFVKDLHRHIEELHREQFLDTSIAECLTVYRGQYLTTKDFDELVASRGGLMSFNNFLSTSRNRHAYLLFTSTNKINQSVVSVLFVMTADPKQLTTPFASVRHVSQYPEEEEVLFSMHSIFRINGIKPMVENEEMYEVELSLTNDNDEELCALTDQIRKESIPYAEGWMRLSIMLSNIAQSDMAERICRNLMNENAHETDAKDIYNQLGSIKYQQGQYEEATELYKKSLELRMKSLPPNHPDVASSYNNIGLVYSAMGDYPKALSSYEQVRNIQMQSLPLNHPDLAISYNNIGNVYSDTNDYAKALSFHEEALKIRQESLSSNHPHVASSYNNIGNAYFDMRDYPKALASQERALKIRMQSLPPNHPDVASSYNNIGNVYFAMSDYPKALASYEQALKIRQQSLSSNHPDVALSYNNIGNVYSQMNNYSSALVFYNHALSIGQRCLPLTHPHLQLYKTNVETVQNKF</sequence>
<keyword evidence="4" id="KW-0206">Cytoskeleton</keyword>
<dbReference type="Pfam" id="PF03496">
    <property type="entry name" value="ADPrib_exo_Tox"/>
    <property type="match status" value="1"/>
</dbReference>
<dbReference type="PRINTS" id="PR00381">
    <property type="entry name" value="KINESINLIGHT"/>
</dbReference>
<dbReference type="PROSITE" id="PS50293">
    <property type="entry name" value="TPR_REGION"/>
    <property type="match status" value="2"/>
</dbReference>
<evidence type="ECO:0000256" key="1">
    <source>
        <dbReference type="ARBA" id="ARBA00022737"/>
    </source>
</evidence>
<dbReference type="Gene3D" id="3.90.176.10">
    <property type="entry name" value="Toxin ADP-ribosyltransferase, Chain A, domain 1"/>
    <property type="match status" value="1"/>
</dbReference>
<evidence type="ECO:0000313" key="6">
    <source>
        <dbReference type="EMBL" id="CAF1344448.1"/>
    </source>
</evidence>
<dbReference type="PROSITE" id="PS50005">
    <property type="entry name" value="TPR"/>
    <property type="match status" value="6"/>
</dbReference>
<dbReference type="SMART" id="SM00028">
    <property type="entry name" value="TPR"/>
    <property type="match status" value="6"/>
</dbReference>
<keyword evidence="1" id="KW-0677">Repeat</keyword>
<dbReference type="AlphaFoldDB" id="A0A815GT88"/>
<dbReference type="GO" id="GO:0005576">
    <property type="term" value="C:extracellular region"/>
    <property type="evidence" value="ECO:0007669"/>
    <property type="project" value="InterPro"/>
</dbReference>
<dbReference type="GO" id="GO:0005871">
    <property type="term" value="C:kinesin complex"/>
    <property type="evidence" value="ECO:0007669"/>
    <property type="project" value="UniProtKB-UniRule"/>
</dbReference>
<organism evidence="6 7">
    <name type="scientific">Adineta ricciae</name>
    <name type="common">Rotifer</name>
    <dbReference type="NCBI Taxonomy" id="249248"/>
    <lineage>
        <taxon>Eukaryota</taxon>
        <taxon>Metazoa</taxon>
        <taxon>Spiralia</taxon>
        <taxon>Gnathifera</taxon>
        <taxon>Rotifera</taxon>
        <taxon>Eurotatoria</taxon>
        <taxon>Bdelloidea</taxon>
        <taxon>Adinetida</taxon>
        <taxon>Adinetidae</taxon>
        <taxon>Adineta</taxon>
    </lineage>
</organism>
<comment type="subcellular location">
    <subcellularLocation>
        <location evidence="4">Cytoplasm</location>
        <location evidence="4">Cytoskeleton</location>
    </subcellularLocation>
</comment>
<comment type="caution">
    <text evidence="6">The sequence shown here is derived from an EMBL/GenBank/DDBJ whole genome shotgun (WGS) entry which is preliminary data.</text>
</comment>
<feature type="repeat" description="TPR" evidence="3">
    <location>
        <begin position="671"/>
        <end position="704"/>
    </location>
</feature>
<dbReference type="SUPFAM" id="SSF56399">
    <property type="entry name" value="ADP-ribosylation"/>
    <property type="match status" value="1"/>
</dbReference>
<evidence type="ECO:0000256" key="3">
    <source>
        <dbReference type="PROSITE-ProRule" id="PRU00339"/>
    </source>
</evidence>
<keyword evidence="4" id="KW-0505">Motor protein</keyword>